<proteinExistence type="predicted"/>
<name>A0A382GPB6_9ZZZZ</name>
<protein>
    <submittedName>
        <fullName evidence="2">Uncharacterized protein</fullName>
    </submittedName>
</protein>
<evidence type="ECO:0000256" key="1">
    <source>
        <dbReference type="SAM" id="MobiDB-lite"/>
    </source>
</evidence>
<feature type="non-terminal residue" evidence="2">
    <location>
        <position position="117"/>
    </location>
</feature>
<dbReference type="EMBL" id="UINC01056513">
    <property type="protein sequence ID" value="SVB76635.1"/>
    <property type="molecule type" value="Genomic_DNA"/>
</dbReference>
<feature type="compositionally biased region" description="Basic and acidic residues" evidence="1">
    <location>
        <begin position="66"/>
        <end position="79"/>
    </location>
</feature>
<gene>
    <name evidence="2" type="ORF">METZ01_LOCUS229489</name>
</gene>
<organism evidence="2">
    <name type="scientific">marine metagenome</name>
    <dbReference type="NCBI Taxonomy" id="408172"/>
    <lineage>
        <taxon>unclassified sequences</taxon>
        <taxon>metagenomes</taxon>
        <taxon>ecological metagenomes</taxon>
    </lineage>
</organism>
<accession>A0A382GPB6</accession>
<feature type="region of interest" description="Disordered" evidence="1">
    <location>
        <begin position="58"/>
        <end position="83"/>
    </location>
</feature>
<sequence length="117" mass="12764">MSPLEVAVSMKYLQKTGFFAFCVGLCGLLLGLTGCASVKNVMKKTVAVFDSAAVFGGGSKKSAPKIRREGTKKRERENTKNLGGKNADELAIIFSRQEEAQYIARLDSDRQVILDMN</sequence>
<dbReference type="AlphaFoldDB" id="A0A382GPB6"/>
<evidence type="ECO:0000313" key="2">
    <source>
        <dbReference type="EMBL" id="SVB76635.1"/>
    </source>
</evidence>
<reference evidence="2" key="1">
    <citation type="submission" date="2018-05" db="EMBL/GenBank/DDBJ databases">
        <authorList>
            <person name="Lanie J.A."/>
            <person name="Ng W.-L."/>
            <person name="Kazmierczak K.M."/>
            <person name="Andrzejewski T.M."/>
            <person name="Davidsen T.M."/>
            <person name="Wayne K.J."/>
            <person name="Tettelin H."/>
            <person name="Glass J.I."/>
            <person name="Rusch D."/>
            <person name="Podicherti R."/>
            <person name="Tsui H.-C.T."/>
            <person name="Winkler M.E."/>
        </authorList>
    </citation>
    <scope>NUCLEOTIDE SEQUENCE</scope>
</reference>